<evidence type="ECO:0000313" key="8">
    <source>
        <dbReference type="EMBL" id="MDR7346085.1"/>
    </source>
</evidence>
<name>A0ABU2AXK4_9MICC</name>
<dbReference type="InterPro" id="IPR020846">
    <property type="entry name" value="MFS_dom"/>
</dbReference>
<dbReference type="InterPro" id="IPR011701">
    <property type="entry name" value="MFS"/>
</dbReference>
<evidence type="ECO:0000256" key="1">
    <source>
        <dbReference type="ARBA" id="ARBA00004651"/>
    </source>
</evidence>
<dbReference type="Pfam" id="PF07690">
    <property type="entry name" value="MFS_1"/>
    <property type="match status" value="1"/>
</dbReference>
<sequence length="390" mass="40740">MQDRPRGGLTALCIAQTTSWGLLYYSLPVAVPPIADDTGWSHTAITAALTFGLIVSAIAGLRVGKLLNVSGPRRLMTVGSLIGVVALLMVAWSPNLVWFYIAWLIAGLAQSAVLYPPAFAVITRWYGPQRIRPLTTLTLVAGFASTIFAPIVAYLIDQFGWRVSYAIMAVMLGVVTVPLHIFFLNGRWTDSVTSSTSASQVGNKHAVRAVTRSPRFVVLAVVMAVAAFALFAVTINIVPLLLERGLPYSTAAVALGLVGAGQVIGRLGYAPLSRKTSPSQRMMLIYGVGAISLVAVAVVPEPAWLLISLAVLAGAARGCHTLLQATAAADRWGTTNFAQINATLSAPMTALGALAPVSGPALATVFGSYTAMALLMAGLLAVAALAASRT</sequence>
<comment type="caution">
    <text evidence="8">The sequence shown here is derived from an EMBL/GenBank/DDBJ whole genome shotgun (WGS) entry which is preliminary data.</text>
</comment>
<feature type="transmembrane region" description="Helical" evidence="6">
    <location>
        <begin position="7"/>
        <end position="27"/>
    </location>
</feature>
<dbReference type="RefSeq" id="WP_310170565.1">
    <property type="nucleotide sequence ID" value="NZ_BAABHE010000002.1"/>
</dbReference>
<reference evidence="8 9" key="1">
    <citation type="submission" date="2023-07" db="EMBL/GenBank/DDBJ databases">
        <title>Sequencing the genomes of 1000 actinobacteria strains.</title>
        <authorList>
            <person name="Klenk H.-P."/>
        </authorList>
    </citation>
    <scope>NUCLEOTIDE SEQUENCE [LARGE SCALE GENOMIC DNA]</scope>
    <source>
        <strain evidence="8 9">DSM 22966</strain>
    </source>
</reference>
<evidence type="ECO:0000256" key="4">
    <source>
        <dbReference type="ARBA" id="ARBA00022989"/>
    </source>
</evidence>
<feature type="transmembrane region" description="Helical" evidence="6">
    <location>
        <begin position="248"/>
        <end position="269"/>
    </location>
</feature>
<feature type="transmembrane region" description="Helical" evidence="6">
    <location>
        <begin position="162"/>
        <end position="184"/>
    </location>
</feature>
<feature type="transmembrane region" description="Helical" evidence="6">
    <location>
        <begin position="39"/>
        <end position="63"/>
    </location>
</feature>
<feature type="transmembrane region" description="Helical" evidence="6">
    <location>
        <begin position="134"/>
        <end position="156"/>
    </location>
</feature>
<keyword evidence="3 6" id="KW-0812">Transmembrane</keyword>
<keyword evidence="9" id="KW-1185">Reference proteome</keyword>
<evidence type="ECO:0000256" key="5">
    <source>
        <dbReference type="ARBA" id="ARBA00023136"/>
    </source>
</evidence>
<feature type="transmembrane region" description="Helical" evidence="6">
    <location>
        <begin position="281"/>
        <end position="298"/>
    </location>
</feature>
<evidence type="ECO:0000259" key="7">
    <source>
        <dbReference type="PROSITE" id="PS50850"/>
    </source>
</evidence>
<keyword evidence="2" id="KW-0813">Transport</keyword>
<organism evidence="8 9">
    <name type="scientific">Enteractinococcus fodinae</name>
    <dbReference type="NCBI Taxonomy" id="684663"/>
    <lineage>
        <taxon>Bacteria</taxon>
        <taxon>Bacillati</taxon>
        <taxon>Actinomycetota</taxon>
        <taxon>Actinomycetes</taxon>
        <taxon>Micrococcales</taxon>
        <taxon>Micrococcaceae</taxon>
    </lineage>
</organism>
<feature type="transmembrane region" description="Helical" evidence="6">
    <location>
        <begin position="216"/>
        <end position="242"/>
    </location>
</feature>
<feature type="transmembrane region" description="Helical" evidence="6">
    <location>
        <begin position="369"/>
        <end position="387"/>
    </location>
</feature>
<dbReference type="InterPro" id="IPR052983">
    <property type="entry name" value="MFS_Riboflavin_Transporter"/>
</dbReference>
<evidence type="ECO:0000256" key="2">
    <source>
        <dbReference type="ARBA" id="ARBA00022448"/>
    </source>
</evidence>
<evidence type="ECO:0000313" key="9">
    <source>
        <dbReference type="Proteomes" id="UP001183794"/>
    </source>
</evidence>
<dbReference type="CDD" id="cd17355">
    <property type="entry name" value="MFS_YcxA_like"/>
    <property type="match status" value="1"/>
</dbReference>
<keyword evidence="5 6" id="KW-0472">Membrane</keyword>
<evidence type="ECO:0000256" key="6">
    <source>
        <dbReference type="SAM" id="Phobius"/>
    </source>
</evidence>
<feature type="domain" description="Major facilitator superfamily (MFS) profile" evidence="7">
    <location>
        <begin position="1"/>
        <end position="390"/>
    </location>
</feature>
<dbReference type="EMBL" id="JAVDYJ010000001">
    <property type="protein sequence ID" value="MDR7346085.1"/>
    <property type="molecule type" value="Genomic_DNA"/>
</dbReference>
<dbReference type="PROSITE" id="PS50850">
    <property type="entry name" value="MFS"/>
    <property type="match status" value="1"/>
</dbReference>
<keyword evidence="4 6" id="KW-1133">Transmembrane helix</keyword>
<dbReference type="PANTHER" id="PTHR43385">
    <property type="entry name" value="RIBOFLAVIN TRANSPORTER RIBJ"/>
    <property type="match status" value="1"/>
</dbReference>
<comment type="subcellular location">
    <subcellularLocation>
        <location evidence="1">Cell membrane</location>
        <topology evidence="1">Multi-pass membrane protein</topology>
    </subcellularLocation>
</comment>
<proteinExistence type="predicted"/>
<dbReference type="Proteomes" id="UP001183794">
    <property type="component" value="Unassembled WGS sequence"/>
</dbReference>
<evidence type="ECO:0000256" key="3">
    <source>
        <dbReference type="ARBA" id="ARBA00022692"/>
    </source>
</evidence>
<feature type="transmembrane region" description="Helical" evidence="6">
    <location>
        <begin position="75"/>
        <end position="92"/>
    </location>
</feature>
<dbReference type="InterPro" id="IPR036259">
    <property type="entry name" value="MFS_trans_sf"/>
</dbReference>
<feature type="transmembrane region" description="Helical" evidence="6">
    <location>
        <begin position="98"/>
        <end position="122"/>
    </location>
</feature>
<dbReference type="PANTHER" id="PTHR43385:SF1">
    <property type="entry name" value="RIBOFLAVIN TRANSPORTER RIBJ"/>
    <property type="match status" value="1"/>
</dbReference>
<dbReference type="SUPFAM" id="SSF103473">
    <property type="entry name" value="MFS general substrate transporter"/>
    <property type="match status" value="1"/>
</dbReference>
<accession>A0ABU2AXK4</accession>
<protein>
    <submittedName>
        <fullName evidence="8">MFS family permease</fullName>
    </submittedName>
</protein>
<gene>
    <name evidence="8" type="ORF">J2S62_000342</name>
</gene>
<dbReference type="Gene3D" id="1.20.1250.20">
    <property type="entry name" value="MFS general substrate transporter like domains"/>
    <property type="match status" value="1"/>
</dbReference>